<evidence type="ECO:0000256" key="2">
    <source>
        <dbReference type="ARBA" id="ARBA00022840"/>
    </source>
</evidence>
<dbReference type="SMART" id="SM00534">
    <property type="entry name" value="MUTSac"/>
    <property type="match status" value="1"/>
</dbReference>
<organism evidence="7 8">
    <name type="scientific">Cohnella yongneupensis</name>
    <dbReference type="NCBI Taxonomy" id="425006"/>
    <lineage>
        <taxon>Bacteria</taxon>
        <taxon>Bacillati</taxon>
        <taxon>Bacillota</taxon>
        <taxon>Bacilli</taxon>
        <taxon>Bacillales</taxon>
        <taxon>Paenibacillaceae</taxon>
        <taxon>Cohnella</taxon>
    </lineage>
</organism>
<evidence type="ECO:0000256" key="1">
    <source>
        <dbReference type="ARBA" id="ARBA00022741"/>
    </source>
</evidence>
<keyword evidence="2" id="KW-0067">ATP-binding</keyword>
<keyword evidence="3" id="KW-0238">DNA-binding</keyword>
<accession>A0ABW0R5L0</accession>
<keyword evidence="1" id="KW-0547">Nucleotide-binding</keyword>
<dbReference type="InterPro" id="IPR007696">
    <property type="entry name" value="DNA_mismatch_repair_MutS_core"/>
</dbReference>
<protein>
    <submittedName>
        <fullName evidence="7">Endonuclease MutS2</fullName>
    </submittedName>
</protein>
<evidence type="ECO:0000313" key="8">
    <source>
        <dbReference type="Proteomes" id="UP001596108"/>
    </source>
</evidence>
<dbReference type="Gene3D" id="1.10.1420.10">
    <property type="match status" value="2"/>
</dbReference>
<evidence type="ECO:0000259" key="6">
    <source>
        <dbReference type="SMART" id="SM00534"/>
    </source>
</evidence>
<dbReference type="InterPro" id="IPR000432">
    <property type="entry name" value="DNA_mismatch_repair_MutS_C"/>
</dbReference>
<dbReference type="PANTHER" id="PTHR48466:SF2">
    <property type="entry name" value="OS10G0509000 PROTEIN"/>
    <property type="match status" value="1"/>
</dbReference>
<dbReference type="SMART" id="SM00533">
    <property type="entry name" value="MUTSd"/>
    <property type="match status" value="1"/>
</dbReference>
<keyword evidence="7" id="KW-0378">Hydrolase</keyword>
<dbReference type="InterPro" id="IPR045076">
    <property type="entry name" value="MutS"/>
</dbReference>
<evidence type="ECO:0000256" key="3">
    <source>
        <dbReference type="ARBA" id="ARBA00023125"/>
    </source>
</evidence>
<comment type="caution">
    <text evidence="7">The sequence shown here is derived from an EMBL/GenBank/DDBJ whole genome shotgun (WGS) entry which is preliminary data.</text>
</comment>
<feature type="compositionally biased region" description="Polar residues" evidence="4">
    <location>
        <begin position="535"/>
        <end position="550"/>
    </location>
</feature>
<feature type="region of interest" description="Disordered" evidence="4">
    <location>
        <begin position="529"/>
        <end position="551"/>
    </location>
</feature>
<evidence type="ECO:0000259" key="5">
    <source>
        <dbReference type="SMART" id="SM00533"/>
    </source>
</evidence>
<keyword evidence="8" id="KW-1185">Reference proteome</keyword>
<dbReference type="Pfam" id="PF00488">
    <property type="entry name" value="MutS_V"/>
    <property type="match status" value="1"/>
</dbReference>
<dbReference type="PANTHER" id="PTHR48466">
    <property type="entry name" value="OS10G0509000 PROTEIN-RELATED"/>
    <property type="match status" value="1"/>
</dbReference>
<dbReference type="SUPFAM" id="SSF52540">
    <property type="entry name" value="P-loop containing nucleoside triphosphate hydrolases"/>
    <property type="match status" value="1"/>
</dbReference>
<reference evidence="8" key="1">
    <citation type="journal article" date="2019" name="Int. J. Syst. Evol. Microbiol.">
        <title>The Global Catalogue of Microorganisms (GCM) 10K type strain sequencing project: providing services to taxonomists for standard genome sequencing and annotation.</title>
        <authorList>
            <consortium name="The Broad Institute Genomics Platform"/>
            <consortium name="The Broad Institute Genome Sequencing Center for Infectious Disease"/>
            <person name="Wu L."/>
            <person name="Ma J."/>
        </authorList>
    </citation>
    <scope>NUCLEOTIDE SEQUENCE [LARGE SCALE GENOMIC DNA]</scope>
    <source>
        <strain evidence="8">CGMCC 1.18578</strain>
    </source>
</reference>
<name>A0ABW0R5L0_9BACL</name>
<dbReference type="GO" id="GO:0004519">
    <property type="term" value="F:endonuclease activity"/>
    <property type="evidence" value="ECO:0007669"/>
    <property type="project" value="UniProtKB-KW"/>
</dbReference>
<gene>
    <name evidence="7" type="ORF">ACFPQ4_21975</name>
</gene>
<feature type="domain" description="DNA mismatch repair proteins mutS family" evidence="6">
    <location>
        <begin position="321"/>
        <end position="506"/>
    </location>
</feature>
<dbReference type="InterPro" id="IPR005747">
    <property type="entry name" value="MutS2"/>
</dbReference>
<dbReference type="EMBL" id="JBHSNC010000057">
    <property type="protein sequence ID" value="MFC5532095.1"/>
    <property type="molecule type" value="Genomic_DNA"/>
</dbReference>
<keyword evidence="7" id="KW-0540">Nuclease</keyword>
<proteinExistence type="predicted"/>
<dbReference type="InterPro" id="IPR027417">
    <property type="entry name" value="P-loop_NTPase"/>
</dbReference>
<dbReference type="RefSeq" id="WP_378114065.1">
    <property type="nucleotide sequence ID" value="NZ_JBHSNC010000057.1"/>
</dbReference>
<dbReference type="Proteomes" id="UP001596108">
    <property type="component" value="Unassembled WGS sequence"/>
</dbReference>
<dbReference type="InterPro" id="IPR036187">
    <property type="entry name" value="DNA_mismatch_repair_MutS_sf"/>
</dbReference>
<dbReference type="NCBIfam" id="TIGR01069">
    <property type="entry name" value="mutS2"/>
    <property type="match status" value="1"/>
</dbReference>
<dbReference type="Gene3D" id="3.40.50.300">
    <property type="entry name" value="P-loop containing nucleotide triphosphate hydrolases"/>
    <property type="match status" value="1"/>
</dbReference>
<feature type="domain" description="DNA mismatch repair protein MutS core" evidence="5">
    <location>
        <begin position="9"/>
        <end position="309"/>
    </location>
</feature>
<sequence>MRTHALNKLEYYRVIETLLSYAATYLGRQQIEQLQPIEDMPVIAQRLAEAKEACALLAKGASAPLPSLEGMETITALLGTGYVLNEHDFGHLAQFARSCEQLKQYMASKKAEAPSVASYVYAMHDLKPLREQIEQSVDRGRIVDTASGNLHKIRKKIRTAEERLQKRLEGMLSHLSDILQERLVSQRNGRYVLPVKKEYRKRVPGTVLDESASGQTVFVEPSEVAGLQYELSALRSEESREESQILAQLTGVAESYAHELNINLETVGHYDFLFAKAKWGHAIGETAPSLNQDRRIDLREGRHPLLSGTPVPLNVQLGGDYRALLITGPNTGGKTVALKTVGLLTLMAQSGLLIPAAEGSSIAVFRSIEVDIGDDQSLDASLSTFSSHLRNVIDILQHAGNRTLVLLDELATGTDPGEGVGLSIAVLEELYRRGASLMATTHFNEIKEYARVTPGFKNARMAFDEETLRPLYRLDMGEAGNSYAFVIAAKLGIPPHIIERARVITGSLKPGDTAGSSGEPIVIPVAQHLEPSGGTKPQSARAKQQAQQPLPVQPDWEVGDVVFIPHLKRTGVLFRLPDERGNVTIQVQKDKIVLNHKRVRRYIERKVLYPDQDYDMDIVFDTVANRKKRKLMSKRHVDGITIESSSEK</sequence>
<evidence type="ECO:0000313" key="7">
    <source>
        <dbReference type="EMBL" id="MFC5532095.1"/>
    </source>
</evidence>
<evidence type="ECO:0000256" key="4">
    <source>
        <dbReference type="SAM" id="MobiDB-lite"/>
    </source>
</evidence>
<keyword evidence="7" id="KW-0255">Endonuclease</keyword>
<dbReference type="SUPFAM" id="SSF48334">
    <property type="entry name" value="DNA repair protein MutS, domain III"/>
    <property type="match status" value="1"/>
</dbReference>